<dbReference type="SUPFAM" id="SSF116734">
    <property type="entry name" value="DNA methylase specificity domain"/>
    <property type="match status" value="2"/>
</dbReference>
<dbReference type="HOGENOM" id="CLU_021095_10_2_2"/>
<dbReference type="Proteomes" id="UP000000792">
    <property type="component" value="Chromosome"/>
</dbReference>
<dbReference type="STRING" id="436308.Nmar_0607"/>
<dbReference type="InterPro" id="IPR052021">
    <property type="entry name" value="Type-I_RS_S_subunit"/>
</dbReference>
<dbReference type="InterPro" id="IPR044946">
    <property type="entry name" value="Restrct_endonuc_typeI_TRD_sf"/>
</dbReference>
<dbReference type="REBASE" id="16739">
    <property type="entry name" value="S2.NmaSCMORF606P"/>
</dbReference>
<dbReference type="GeneID" id="5774316"/>
<protein>
    <submittedName>
        <fullName evidence="5">Restriction modification system DNA specificity domain</fullName>
    </submittedName>
</protein>
<keyword evidence="2" id="KW-0680">Restriction system</keyword>
<evidence type="ECO:0000313" key="6">
    <source>
        <dbReference type="Proteomes" id="UP000000792"/>
    </source>
</evidence>
<dbReference type="PhylomeDB" id="A9A374"/>
<dbReference type="InParanoid" id="A9A374"/>
<proteinExistence type="inferred from homology"/>
<dbReference type="AlphaFoldDB" id="A9A374"/>
<dbReference type="Pfam" id="PF01420">
    <property type="entry name" value="Methylase_S"/>
    <property type="match status" value="2"/>
</dbReference>
<dbReference type="EnsemblBacteria" id="ABX12503">
    <property type="protein sequence ID" value="ABX12503"/>
    <property type="gene ID" value="Nmar_0607"/>
</dbReference>
<evidence type="ECO:0000259" key="4">
    <source>
        <dbReference type="Pfam" id="PF01420"/>
    </source>
</evidence>
<dbReference type="EMBL" id="CP000866">
    <property type="protein sequence ID" value="ABX12503.1"/>
    <property type="molecule type" value="Genomic_DNA"/>
</dbReference>
<feature type="domain" description="Type I restriction modification DNA specificity" evidence="4">
    <location>
        <begin position="20"/>
        <end position="195"/>
    </location>
</feature>
<evidence type="ECO:0000313" key="5">
    <source>
        <dbReference type="EMBL" id="ABX12503.1"/>
    </source>
</evidence>
<name>A9A374_NITMS</name>
<reference evidence="5 6" key="1">
    <citation type="journal article" date="2010" name="Proc. Natl. Acad. Sci. U.S.A.">
        <title>Nitrosopumilus maritimus genome reveals unique mechanisms for nitrification and autotrophy in globally distributed marine crenarchaea.</title>
        <authorList>
            <person name="Walker C.B."/>
            <person name="de la Torre J.R."/>
            <person name="Klotz M.G."/>
            <person name="Urakawa H."/>
            <person name="Pinel N."/>
            <person name="Arp D.J."/>
            <person name="Brochier-Armanet C."/>
            <person name="Chain P.S."/>
            <person name="Chan P.P."/>
            <person name="Gollabgir A."/>
            <person name="Hemp J."/>
            <person name="Hugler M."/>
            <person name="Karr E.A."/>
            <person name="Konneke M."/>
            <person name="Shin M."/>
            <person name="Lawton T.J."/>
            <person name="Lowe T."/>
            <person name="Martens-Habbena W."/>
            <person name="Sayavedra-Soto L.A."/>
            <person name="Lang D."/>
            <person name="Sievert S.M."/>
            <person name="Rosenzweig A.C."/>
            <person name="Manning G."/>
            <person name="Stahl D.A."/>
        </authorList>
    </citation>
    <scope>NUCLEOTIDE SEQUENCE [LARGE SCALE GENOMIC DNA]</scope>
    <source>
        <strain evidence="5 6">SCM1</strain>
    </source>
</reference>
<evidence type="ECO:0000256" key="1">
    <source>
        <dbReference type="ARBA" id="ARBA00010923"/>
    </source>
</evidence>
<dbReference type="eggNOG" id="arCOG02626">
    <property type="taxonomic scope" value="Archaea"/>
</dbReference>
<dbReference type="KEGG" id="nmr:Nmar_0607"/>
<dbReference type="OrthoDB" id="84651at2157"/>
<dbReference type="Gene3D" id="3.90.220.20">
    <property type="entry name" value="DNA methylase specificity domains"/>
    <property type="match status" value="2"/>
</dbReference>
<dbReference type="PANTHER" id="PTHR30408">
    <property type="entry name" value="TYPE-1 RESTRICTION ENZYME ECOKI SPECIFICITY PROTEIN"/>
    <property type="match status" value="1"/>
</dbReference>
<dbReference type="Gene3D" id="1.10.287.1120">
    <property type="entry name" value="Bipartite methylase S protein"/>
    <property type="match status" value="1"/>
</dbReference>
<sequence>MPKPGYKLVKSLFGKEIEIPETWKICNLGDLLTKIQDGNYGESYPKESEFLDSGIPFIRGTEITKNFIDGKKVKYISKTKHDELQKAHIETGDVLFLNRGGITRTVAIVPPKYDDANIGPQLTLLRCNTKIIHNKYLYYFIQGENFKKQVISSDAGTALQFFGIEKTKKFKITLPEIREQQKIVSVLNSIDNLLSSYDKTIQTTQKLKKGLMQKLLTKGIDHKKFKKVPWLFGKEIEIPEEWEIKKIEDLFKLKSGSTPSRKIPEYFAGNIPWITSTDLNRSKITSTLEKITPEAVKQTNLKLLPKGTFLIATYGLEAAGTRGKCGITKMESTCNQACMAFLPSSEITSEFLFYFYLYFGEKIIFSIAQGTKQQNLYSDTLKKVSMFVPPQKEQKRIVNFLDQIDSHLFELESKKTGLDKIKKGLIQKLLTSKIRVKF</sequence>
<evidence type="ECO:0000256" key="3">
    <source>
        <dbReference type="ARBA" id="ARBA00023125"/>
    </source>
</evidence>
<dbReference type="GO" id="GO:0009307">
    <property type="term" value="P:DNA restriction-modification system"/>
    <property type="evidence" value="ECO:0007669"/>
    <property type="project" value="UniProtKB-KW"/>
</dbReference>
<feature type="domain" description="Type I restriction modification DNA specificity" evidence="4">
    <location>
        <begin position="239"/>
        <end position="415"/>
    </location>
</feature>
<dbReference type="CDD" id="cd17271">
    <property type="entry name" value="RMtype1_S_NmaSCMORF606P_TRD2-CR2_like"/>
    <property type="match status" value="1"/>
</dbReference>
<accession>A9A374</accession>
<dbReference type="RefSeq" id="WP_012214990.1">
    <property type="nucleotide sequence ID" value="NC_010085.1"/>
</dbReference>
<evidence type="ECO:0000256" key="2">
    <source>
        <dbReference type="ARBA" id="ARBA00022747"/>
    </source>
</evidence>
<dbReference type="PANTHER" id="PTHR30408:SF12">
    <property type="entry name" value="TYPE I RESTRICTION ENZYME MJAVIII SPECIFICITY SUBUNIT"/>
    <property type="match status" value="1"/>
</dbReference>
<organism evidence="5 6">
    <name type="scientific">Nitrosopumilus maritimus (strain SCM1)</name>
    <dbReference type="NCBI Taxonomy" id="436308"/>
    <lineage>
        <taxon>Archaea</taxon>
        <taxon>Nitrososphaerota</taxon>
        <taxon>Nitrososphaeria</taxon>
        <taxon>Nitrosopumilales</taxon>
        <taxon>Nitrosopumilaceae</taxon>
        <taxon>Nitrosopumilus</taxon>
    </lineage>
</organism>
<dbReference type="InterPro" id="IPR000055">
    <property type="entry name" value="Restrct_endonuc_typeI_TRD"/>
</dbReference>
<gene>
    <name evidence="5" type="ordered locus">Nmar_0607</name>
</gene>
<dbReference type="GO" id="GO:0003677">
    <property type="term" value="F:DNA binding"/>
    <property type="evidence" value="ECO:0007669"/>
    <property type="project" value="UniProtKB-KW"/>
</dbReference>
<comment type="similarity">
    <text evidence="1">Belongs to the type-I restriction system S methylase family.</text>
</comment>
<keyword evidence="6" id="KW-1185">Reference proteome</keyword>
<keyword evidence="3" id="KW-0238">DNA-binding</keyword>